<dbReference type="PANTHER" id="PTHR34472:SF1">
    <property type="entry name" value="SULFUR CARRIER PROTEIN THIS"/>
    <property type="match status" value="1"/>
</dbReference>
<dbReference type="Proteomes" id="UP000178735">
    <property type="component" value="Unassembled WGS sequence"/>
</dbReference>
<dbReference type="STRING" id="1817813.A2008_11860"/>
<name>A0A1F7WZ13_9BACT</name>
<evidence type="ECO:0000313" key="1">
    <source>
        <dbReference type="EMBL" id="OGM07903.1"/>
    </source>
</evidence>
<dbReference type="InterPro" id="IPR012675">
    <property type="entry name" value="Beta-grasp_dom_sf"/>
</dbReference>
<dbReference type="EMBL" id="MGFH01000035">
    <property type="protein sequence ID" value="OGM07903.1"/>
    <property type="molecule type" value="Genomic_DNA"/>
</dbReference>
<dbReference type="PANTHER" id="PTHR34472">
    <property type="entry name" value="SULFUR CARRIER PROTEIN THIS"/>
    <property type="match status" value="1"/>
</dbReference>
<comment type="caution">
    <text evidence="1">The sequence shown here is derived from an EMBL/GenBank/DDBJ whole genome shotgun (WGS) entry which is preliminary data.</text>
</comment>
<dbReference type="AlphaFoldDB" id="A0A1F7WZ13"/>
<dbReference type="CDD" id="cd00565">
    <property type="entry name" value="Ubl_ThiS"/>
    <property type="match status" value="1"/>
</dbReference>
<dbReference type="Pfam" id="PF02597">
    <property type="entry name" value="ThiS"/>
    <property type="match status" value="1"/>
</dbReference>
<accession>A0A1F7WZ13</accession>
<dbReference type="InterPro" id="IPR010035">
    <property type="entry name" value="Thi_S"/>
</dbReference>
<evidence type="ECO:0000313" key="2">
    <source>
        <dbReference type="Proteomes" id="UP000178735"/>
    </source>
</evidence>
<reference evidence="1 2" key="1">
    <citation type="journal article" date="2016" name="Nat. Commun.">
        <title>Thousands of microbial genomes shed light on interconnected biogeochemical processes in an aquifer system.</title>
        <authorList>
            <person name="Anantharaman K."/>
            <person name="Brown C.T."/>
            <person name="Hug L.A."/>
            <person name="Sharon I."/>
            <person name="Castelle C.J."/>
            <person name="Probst A.J."/>
            <person name="Thomas B.C."/>
            <person name="Singh A."/>
            <person name="Wilkins M.J."/>
            <person name="Karaoz U."/>
            <person name="Brodie E.L."/>
            <person name="Williams K.H."/>
            <person name="Hubbard S.S."/>
            <person name="Banfield J.F."/>
        </authorList>
    </citation>
    <scope>NUCLEOTIDE SEQUENCE [LARGE SCALE GENOMIC DNA]</scope>
</reference>
<organism evidence="1 2">
    <name type="scientific">Candidatus Wallbacteria bacterium GWC2_49_35</name>
    <dbReference type="NCBI Taxonomy" id="1817813"/>
    <lineage>
        <taxon>Bacteria</taxon>
        <taxon>Candidatus Walliibacteriota</taxon>
    </lineage>
</organism>
<dbReference type="SUPFAM" id="SSF54285">
    <property type="entry name" value="MoaD/ThiS"/>
    <property type="match status" value="1"/>
</dbReference>
<dbReference type="InterPro" id="IPR003749">
    <property type="entry name" value="ThiS/MoaD-like"/>
</dbReference>
<gene>
    <name evidence="1" type="ORF">A2008_11860</name>
</gene>
<dbReference type="NCBIfam" id="TIGR01683">
    <property type="entry name" value="thiS"/>
    <property type="match status" value="1"/>
</dbReference>
<protein>
    <submittedName>
        <fullName evidence="1">Thiamine biosynthesis protein ThiS</fullName>
    </submittedName>
</protein>
<dbReference type="InterPro" id="IPR016155">
    <property type="entry name" value="Mopterin_synth/thiamin_S_b"/>
</dbReference>
<dbReference type="Gene3D" id="3.10.20.30">
    <property type="match status" value="1"/>
</dbReference>
<sequence>MIEVNGQEVAWRENLSVRELLQICKYSFPLLIVKVNDEFVARSDYDNFKIPDGSNVSVVHLMSGG</sequence>
<proteinExistence type="predicted"/>